<name>A0A834Z2E1_TETSI</name>
<evidence type="ECO:0000259" key="3">
    <source>
        <dbReference type="Pfam" id="PF00139"/>
    </source>
</evidence>
<feature type="domain" description="Legume lectin" evidence="3">
    <location>
        <begin position="608"/>
        <end position="666"/>
    </location>
</feature>
<dbReference type="Pfam" id="PF00139">
    <property type="entry name" value="Lectin_legB"/>
    <property type="match status" value="1"/>
</dbReference>
<feature type="transmembrane region" description="Helical" evidence="2">
    <location>
        <begin position="663"/>
        <end position="689"/>
    </location>
</feature>
<dbReference type="Pfam" id="PF20241">
    <property type="entry name" value="DUF6598"/>
    <property type="match status" value="1"/>
</dbReference>
<dbReference type="PANTHER" id="PTHR34427:SF5">
    <property type="entry name" value="DUF4283 DOMAIN-CONTAINING PROTEIN"/>
    <property type="match status" value="1"/>
</dbReference>
<keyword evidence="1" id="KW-0430">Lectin</keyword>
<dbReference type="PANTHER" id="PTHR34427">
    <property type="entry name" value="DUF4283 DOMAIN PROTEIN"/>
    <property type="match status" value="1"/>
</dbReference>
<dbReference type="AlphaFoldDB" id="A0A834Z2E1"/>
<dbReference type="GO" id="GO:0030246">
    <property type="term" value="F:carbohydrate binding"/>
    <property type="evidence" value="ECO:0007669"/>
    <property type="project" value="UniProtKB-KW"/>
</dbReference>
<dbReference type="Proteomes" id="UP000655225">
    <property type="component" value="Unassembled WGS sequence"/>
</dbReference>
<protein>
    <recommendedName>
        <fullName evidence="7">DUF4283 domain-containing protein</fullName>
    </recommendedName>
</protein>
<organism evidence="5 6">
    <name type="scientific">Tetracentron sinense</name>
    <name type="common">Spur-leaf</name>
    <dbReference type="NCBI Taxonomy" id="13715"/>
    <lineage>
        <taxon>Eukaryota</taxon>
        <taxon>Viridiplantae</taxon>
        <taxon>Streptophyta</taxon>
        <taxon>Embryophyta</taxon>
        <taxon>Tracheophyta</taxon>
        <taxon>Spermatophyta</taxon>
        <taxon>Magnoliopsida</taxon>
        <taxon>Trochodendrales</taxon>
        <taxon>Trochodendraceae</taxon>
        <taxon>Tetracentron</taxon>
    </lineage>
</organism>
<dbReference type="SUPFAM" id="SSF49899">
    <property type="entry name" value="Concanavalin A-like lectins/glucanases"/>
    <property type="match status" value="1"/>
</dbReference>
<evidence type="ECO:0000256" key="2">
    <source>
        <dbReference type="SAM" id="Phobius"/>
    </source>
</evidence>
<evidence type="ECO:0000313" key="6">
    <source>
        <dbReference type="Proteomes" id="UP000655225"/>
    </source>
</evidence>
<dbReference type="InterPro" id="IPR013320">
    <property type="entry name" value="ConA-like_dom_sf"/>
</dbReference>
<dbReference type="EMBL" id="JABCRI010000013">
    <property type="protein sequence ID" value="KAF8395602.1"/>
    <property type="molecule type" value="Genomic_DNA"/>
</dbReference>
<accession>A0A834Z2E1</accession>
<keyword evidence="2" id="KW-0472">Membrane</keyword>
<dbReference type="InterPro" id="IPR046533">
    <property type="entry name" value="DUF6598"/>
</dbReference>
<reference evidence="5 6" key="1">
    <citation type="submission" date="2020-04" db="EMBL/GenBank/DDBJ databases">
        <title>Plant Genome Project.</title>
        <authorList>
            <person name="Zhang R.-G."/>
        </authorList>
    </citation>
    <scope>NUCLEOTIDE SEQUENCE [LARGE SCALE GENOMIC DNA]</scope>
    <source>
        <strain evidence="5">YNK0</strain>
        <tissue evidence="5">Leaf</tissue>
    </source>
</reference>
<evidence type="ECO:0000259" key="4">
    <source>
        <dbReference type="Pfam" id="PF20241"/>
    </source>
</evidence>
<evidence type="ECO:0000256" key="1">
    <source>
        <dbReference type="ARBA" id="ARBA00022734"/>
    </source>
</evidence>
<feature type="domain" description="DUF6598" evidence="4">
    <location>
        <begin position="451"/>
        <end position="568"/>
    </location>
</feature>
<evidence type="ECO:0008006" key="7">
    <source>
        <dbReference type="Google" id="ProtNLM"/>
    </source>
</evidence>
<dbReference type="Gene3D" id="2.60.120.200">
    <property type="match status" value="2"/>
</dbReference>
<sequence length="736" mass="80885">MLVGVGAGGSSFLKGLSVRGGESLAGKSKGGQASVDFDVTGLSSKIPPPPPGWWDLALICVFVKLKESWLQLERIINDFLLVDEQSPHIPLGSSKGLIVVKSLSTVRDLCRCDPWPLPNGGSILINKWWASSNRVPGSHFHYSFWLEIHGIPLHLWKMETFHCVGEICGGLLEVDPRTLSREELEWARIYIKESWLHHIPRVIRLPGRGSSIDLIVKVLHEVAGDKAGVPATPIKPLQSVDSKFEISTTIACESGLLTSVRPLQSVDSKFEIRLSVVRSGEQGIHTPEVGLFVDQDLPPNSKWQRVRRKRQRQCQRAIRNARRKKWSLPNLVVEEDGGSKVAKSGLLDGKVFSGMDASCALVPSLTSGKGGGALEGRMESELPEDLNVEELFNQGYNGGIPRPLVEVFWVQILDIVGDLYGTITLTDPSGHRPSPGQFGLIEWNSTVNAINVPIYENVLGDHGFGSVRVSYIVFSDAVEATVEVTLIIGDEEVPAHVYGSISAGTCNSLEESVLFKKGSDHIDARQLIPLSRSLVAVPLNSVFIVRANLWDYKAISSDVIARGTAEFIAQLSGTFEKCIHVEFDTFMDSILGDLNGNHVRIDVDSLVSKRIEVRLSKLGTVRPFDPLLSYLIDLSEMWKEEEVLVGLSSSSGNSSQTSVVYSWSFRILNGLLFGIGCGALAASIVYVLWSIFVSRRLLVPAEYPVHPVEFAYETMKKPPKMCCFCCIFSLMEGIDT</sequence>
<evidence type="ECO:0000313" key="5">
    <source>
        <dbReference type="EMBL" id="KAF8395602.1"/>
    </source>
</evidence>
<keyword evidence="6" id="KW-1185">Reference proteome</keyword>
<keyword evidence="2" id="KW-0812">Transmembrane</keyword>
<comment type="caution">
    <text evidence="5">The sequence shown here is derived from an EMBL/GenBank/DDBJ whole genome shotgun (WGS) entry which is preliminary data.</text>
</comment>
<proteinExistence type="predicted"/>
<gene>
    <name evidence="5" type="ORF">HHK36_019552</name>
</gene>
<dbReference type="OrthoDB" id="2019747at2759"/>
<dbReference type="InterPro" id="IPR001220">
    <property type="entry name" value="Legume_lectin_dom"/>
</dbReference>
<keyword evidence="2" id="KW-1133">Transmembrane helix</keyword>